<dbReference type="Proteomes" id="UP000240357">
    <property type="component" value="Unassembled WGS sequence"/>
</dbReference>
<evidence type="ECO:0008006" key="4">
    <source>
        <dbReference type="Google" id="ProtNLM"/>
    </source>
</evidence>
<feature type="transmembrane region" description="Helical" evidence="1">
    <location>
        <begin position="48"/>
        <end position="70"/>
    </location>
</feature>
<evidence type="ECO:0000256" key="1">
    <source>
        <dbReference type="SAM" id="Phobius"/>
    </source>
</evidence>
<gene>
    <name evidence="2" type="ORF">AHMF7605_24740</name>
</gene>
<comment type="caution">
    <text evidence="2">The sequence shown here is derived from an EMBL/GenBank/DDBJ whole genome shotgun (WGS) entry which is preliminary data.</text>
</comment>
<keyword evidence="3" id="KW-1185">Reference proteome</keyword>
<keyword evidence="1" id="KW-1133">Transmembrane helix</keyword>
<dbReference type="AlphaFoldDB" id="A0A2T2YLT5"/>
<keyword evidence="1" id="KW-0472">Membrane</keyword>
<protein>
    <recommendedName>
        <fullName evidence="4">Lipoprotein</fullName>
    </recommendedName>
</protein>
<evidence type="ECO:0000313" key="3">
    <source>
        <dbReference type="Proteomes" id="UP000240357"/>
    </source>
</evidence>
<organism evidence="2 3">
    <name type="scientific">Adhaeribacter arboris</name>
    <dbReference type="NCBI Taxonomy" id="2072846"/>
    <lineage>
        <taxon>Bacteria</taxon>
        <taxon>Pseudomonadati</taxon>
        <taxon>Bacteroidota</taxon>
        <taxon>Cytophagia</taxon>
        <taxon>Cytophagales</taxon>
        <taxon>Hymenobacteraceae</taxon>
        <taxon>Adhaeribacter</taxon>
    </lineage>
</organism>
<dbReference type="PROSITE" id="PS51257">
    <property type="entry name" value="PROKAR_LIPOPROTEIN"/>
    <property type="match status" value="1"/>
</dbReference>
<proteinExistence type="predicted"/>
<dbReference type="EMBL" id="PYFT01000001">
    <property type="protein sequence ID" value="PSR56473.1"/>
    <property type="molecule type" value="Genomic_DNA"/>
</dbReference>
<accession>A0A2T2YLT5</accession>
<keyword evidence="1" id="KW-0812">Transmembrane</keyword>
<sequence length="72" mass="8456">MTYKLSRIFFPTFISFIVLACLLKLEEKYHNYIFQIDPSFDSGPQIDIPLYLFLFIPSVFALLFQATIVIPF</sequence>
<evidence type="ECO:0000313" key="2">
    <source>
        <dbReference type="EMBL" id="PSR56473.1"/>
    </source>
</evidence>
<reference evidence="2 3" key="1">
    <citation type="submission" date="2018-03" db="EMBL/GenBank/DDBJ databases">
        <title>Adhaeribacter sp. HMF7605 Genome sequencing and assembly.</title>
        <authorList>
            <person name="Kang H."/>
            <person name="Kang J."/>
            <person name="Cha I."/>
            <person name="Kim H."/>
            <person name="Joh K."/>
        </authorList>
    </citation>
    <scope>NUCLEOTIDE SEQUENCE [LARGE SCALE GENOMIC DNA]</scope>
    <source>
        <strain evidence="2 3">HMF7605</strain>
    </source>
</reference>
<name>A0A2T2YLT5_9BACT</name>